<keyword evidence="4" id="KW-1185">Reference proteome</keyword>
<evidence type="ECO:0000313" key="3">
    <source>
        <dbReference type="EMBL" id="MBL6079499.1"/>
    </source>
</evidence>
<gene>
    <name evidence="3" type="ORF">JMJ56_15880</name>
</gene>
<accession>A0ABS1U4A9</accession>
<reference evidence="3 4" key="1">
    <citation type="submission" date="2021-01" db="EMBL/GenBank/DDBJ databases">
        <title>Belnapia mucosa sp. nov. and Belnapia arida sp. nov., isolated from the Tabernas Desert (Almeria, Spain).</title>
        <authorList>
            <person name="Molina-Menor E."/>
            <person name="Vidal-Verdu A."/>
            <person name="Calonge A."/>
            <person name="Satari L."/>
            <person name="Pereto J."/>
            <person name="Porcar M."/>
        </authorList>
    </citation>
    <scope>NUCLEOTIDE SEQUENCE [LARGE SCALE GENOMIC DNA]</scope>
    <source>
        <strain evidence="3 4">T18</strain>
    </source>
</reference>
<evidence type="ECO:0000313" key="4">
    <source>
        <dbReference type="Proteomes" id="UP000660885"/>
    </source>
</evidence>
<evidence type="ECO:0008006" key="5">
    <source>
        <dbReference type="Google" id="ProtNLM"/>
    </source>
</evidence>
<dbReference type="RefSeq" id="WP_202832753.1">
    <property type="nucleotide sequence ID" value="NZ_JAETWB010000007.1"/>
</dbReference>
<name>A0ABS1U4A9_9PROT</name>
<feature type="region of interest" description="Disordered" evidence="1">
    <location>
        <begin position="326"/>
        <end position="351"/>
    </location>
</feature>
<dbReference type="Proteomes" id="UP000660885">
    <property type="component" value="Unassembled WGS sequence"/>
</dbReference>
<proteinExistence type="predicted"/>
<comment type="caution">
    <text evidence="3">The sequence shown here is derived from an EMBL/GenBank/DDBJ whole genome shotgun (WGS) entry which is preliminary data.</text>
</comment>
<organism evidence="3 4">
    <name type="scientific">Belnapia arida</name>
    <dbReference type="NCBI Taxonomy" id="2804533"/>
    <lineage>
        <taxon>Bacteria</taxon>
        <taxon>Pseudomonadati</taxon>
        <taxon>Pseudomonadota</taxon>
        <taxon>Alphaproteobacteria</taxon>
        <taxon>Acetobacterales</taxon>
        <taxon>Roseomonadaceae</taxon>
        <taxon>Belnapia</taxon>
    </lineage>
</organism>
<dbReference type="EMBL" id="JAETWB010000007">
    <property type="protein sequence ID" value="MBL6079499.1"/>
    <property type="molecule type" value="Genomic_DNA"/>
</dbReference>
<keyword evidence="2" id="KW-0472">Membrane</keyword>
<keyword evidence="2" id="KW-1133">Transmembrane helix</keyword>
<feature type="transmembrane region" description="Helical" evidence="2">
    <location>
        <begin position="18"/>
        <end position="40"/>
    </location>
</feature>
<evidence type="ECO:0000256" key="2">
    <source>
        <dbReference type="SAM" id="Phobius"/>
    </source>
</evidence>
<keyword evidence="2" id="KW-0812">Transmembrane</keyword>
<sequence length="351" mass="37688">MSATPIVQAAPKPVRPGYLLAFLGSLLGMFALYYGVLLTLSATGNLPPPAFSNSLCIDEKLHVLREKQAGTPTLLVVGSSVAWRHFDGETLLKATPQTEPLNGAFCGLSVNQTGFVTEWLLDHHPSVRDVVMIASPQDFQDCDSKPTAVFDRGDADDYVFGRATPWFYYTRYFSLSSLARNAATIADKRSGANRIDPLVFDRFGSGPLAVEEGRGQLLYGAVDGPHPACLSALSQLAGRVQGDGKRLMVAMTPLHPQWRAMHDADGAVLDQFSAAIRATLGESGAQYWDSNQSHEATGEEFFDAIHLRWAGVPRFTAALQRALGMATAAPPPGPQSSLSLSSHNASVKASD</sequence>
<protein>
    <recommendedName>
        <fullName evidence="5">SGNH/GDSL hydrolase family protein</fullName>
    </recommendedName>
</protein>
<evidence type="ECO:0000256" key="1">
    <source>
        <dbReference type="SAM" id="MobiDB-lite"/>
    </source>
</evidence>